<evidence type="ECO:0008006" key="3">
    <source>
        <dbReference type="Google" id="ProtNLM"/>
    </source>
</evidence>
<sequence>MCKEPLSRELRAQQALLIVLIKKSHDGMLLVLFVGLCDSIGSDQLMGGFAFLHNRRPILRARVEVENRLRWLCVVAFESIPFSVRKFDGIFDFESEHLWHENSYIGVEKYVYSITLYVNQKNEVERVVVIDNHAALDGRSIMALFCDLDDFLEPYKYFDARDIESFFDSTGSCLPSAGHLGAESTPQGAGDPQKWLVEKIAPVFQRRRHVILRLLSPEIVAYFVLFNRREQVSLAKIYYAMALFAAQGLPTYPGTAEVTFSIDSGALCGPPNGLDVAGTYSAMANSHTSIEVRLGGLIDPSRNLQEQLILSLSNRAPFAISFDSGCQLSDVVEFTFYVIAQSPIFSFGMIVHKHAVHPLMVITCATSQHAEFVFGCFETLNSHDGASHFVVR</sequence>
<comment type="caution">
    <text evidence="1">The sequence shown here is derived from an EMBL/GenBank/DDBJ whole genome shotgun (WGS) entry which is preliminary data.</text>
</comment>
<protein>
    <recommendedName>
        <fullName evidence="3">Condensation domain-containing protein</fullName>
    </recommendedName>
</protein>
<name>A0A9X2ESA5_9GAMM</name>
<reference evidence="1" key="1">
    <citation type="journal article" date="2022" name="Arch. Microbiol.">
        <title>Microbulbifer okhotskensis sp. nov., isolated from a deep bottom sediment of the Okhotsk Sea.</title>
        <authorList>
            <person name="Romanenko L."/>
            <person name="Kurilenko V."/>
            <person name="Otstavnykh N."/>
            <person name="Velansky P."/>
            <person name="Isaeva M."/>
            <person name="Mikhailov V."/>
        </authorList>
    </citation>
    <scope>NUCLEOTIDE SEQUENCE</scope>
    <source>
        <strain evidence="1">OS29</strain>
    </source>
</reference>
<proteinExistence type="predicted"/>
<dbReference type="RefSeq" id="WP_252472868.1">
    <property type="nucleotide sequence ID" value="NZ_JALBWM010000219.1"/>
</dbReference>
<dbReference type="EMBL" id="JALBWM010000219">
    <property type="protein sequence ID" value="MCO1336865.1"/>
    <property type="molecule type" value="Genomic_DNA"/>
</dbReference>
<evidence type="ECO:0000313" key="1">
    <source>
        <dbReference type="EMBL" id="MCO1336865.1"/>
    </source>
</evidence>
<organism evidence="1 2">
    <name type="scientific">Microbulbifer okhotskensis</name>
    <dbReference type="NCBI Taxonomy" id="2926617"/>
    <lineage>
        <taxon>Bacteria</taxon>
        <taxon>Pseudomonadati</taxon>
        <taxon>Pseudomonadota</taxon>
        <taxon>Gammaproteobacteria</taxon>
        <taxon>Cellvibrionales</taxon>
        <taxon>Microbulbiferaceae</taxon>
        <taxon>Microbulbifer</taxon>
    </lineage>
</organism>
<accession>A0A9X2ESA5</accession>
<gene>
    <name evidence="1" type="ORF">MO867_21285</name>
</gene>
<keyword evidence="2" id="KW-1185">Reference proteome</keyword>
<dbReference type="AlphaFoldDB" id="A0A9X2ESA5"/>
<dbReference type="SUPFAM" id="SSF52777">
    <property type="entry name" value="CoA-dependent acyltransferases"/>
    <property type="match status" value="1"/>
</dbReference>
<dbReference type="Proteomes" id="UP001139028">
    <property type="component" value="Unassembled WGS sequence"/>
</dbReference>
<evidence type="ECO:0000313" key="2">
    <source>
        <dbReference type="Proteomes" id="UP001139028"/>
    </source>
</evidence>